<feature type="compositionally biased region" description="Low complexity" evidence="1">
    <location>
        <begin position="67"/>
        <end position="76"/>
    </location>
</feature>
<dbReference type="InterPro" id="IPR036305">
    <property type="entry name" value="RGS_sf"/>
</dbReference>
<reference evidence="3" key="1">
    <citation type="submission" date="2022-08" db="EMBL/GenBank/DDBJ databases">
        <title>Novel sulphate-reducing endosymbionts in the free-living metamonad Anaeramoeba.</title>
        <authorList>
            <person name="Jerlstrom-Hultqvist J."/>
            <person name="Cepicka I."/>
            <person name="Gallot-Lavallee L."/>
            <person name="Salas-Leiva D."/>
            <person name="Curtis B.A."/>
            <person name="Zahonova K."/>
            <person name="Pipaliya S."/>
            <person name="Dacks J."/>
            <person name="Roger A.J."/>
        </authorList>
    </citation>
    <scope>NUCLEOTIDE SEQUENCE</scope>
    <source>
        <strain evidence="3">Busselton2</strain>
    </source>
</reference>
<feature type="region of interest" description="Disordered" evidence="1">
    <location>
        <begin position="154"/>
        <end position="173"/>
    </location>
</feature>
<organism evidence="3 4">
    <name type="scientific">Anaeramoeba flamelloides</name>
    <dbReference type="NCBI Taxonomy" id="1746091"/>
    <lineage>
        <taxon>Eukaryota</taxon>
        <taxon>Metamonada</taxon>
        <taxon>Anaeramoebidae</taxon>
        <taxon>Anaeramoeba</taxon>
    </lineage>
</organism>
<name>A0AAV7ZBJ1_9EUKA</name>
<feature type="region of interest" description="Disordered" evidence="1">
    <location>
        <begin position="67"/>
        <end position="86"/>
    </location>
</feature>
<dbReference type="PROSITE" id="PS50132">
    <property type="entry name" value="RGS"/>
    <property type="match status" value="1"/>
</dbReference>
<feature type="compositionally biased region" description="Polar residues" evidence="1">
    <location>
        <begin position="186"/>
        <end position="202"/>
    </location>
</feature>
<dbReference type="AlphaFoldDB" id="A0AAV7ZBJ1"/>
<evidence type="ECO:0000313" key="3">
    <source>
        <dbReference type="EMBL" id="KAJ3437985.1"/>
    </source>
</evidence>
<dbReference type="InterPro" id="IPR016137">
    <property type="entry name" value="RGS"/>
</dbReference>
<feature type="region of interest" description="Disordered" evidence="1">
    <location>
        <begin position="186"/>
        <end position="225"/>
    </location>
</feature>
<sequence length="225" mass="26098">MTSFSNLNTTSAGTDHNITLYETDDDLDTSNLDTGIKEVERKFFQKKSRISEKFIFESNKKKINNNFENENGSGVSDHGHSNGSDDDYKIKKNYQKFIQIREYTSCEDLFNDALEEIMSLMFSDIWPQFYTSSFYLNMVLEIKQINPDQYLTKNEEDEDEAEDNNNHNNEEDDIKMISLNKISEDTQSLNSTSISQDNTSSDSDNRFESEKEYYGIDNDDGNDNK</sequence>
<dbReference type="EMBL" id="JANTQA010000033">
    <property type="protein sequence ID" value="KAJ3437985.1"/>
    <property type="molecule type" value="Genomic_DNA"/>
</dbReference>
<evidence type="ECO:0000259" key="2">
    <source>
        <dbReference type="PROSITE" id="PS50132"/>
    </source>
</evidence>
<comment type="caution">
    <text evidence="3">The sequence shown here is derived from an EMBL/GenBank/DDBJ whole genome shotgun (WGS) entry which is preliminary data.</text>
</comment>
<accession>A0AAV7ZBJ1</accession>
<dbReference type="Gene3D" id="1.10.167.10">
    <property type="entry name" value="Regulator of G-protein Signalling 4, domain 2"/>
    <property type="match status" value="1"/>
</dbReference>
<feature type="compositionally biased region" description="Basic and acidic residues" evidence="1">
    <location>
        <begin position="203"/>
        <end position="214"/>
    </location>
</feature>
<protein>
    <recommendedName>
        <fullName evidence="2">RGS domain-containing protein</fullName>
    </recommendedName>
</protein>
<proteinExistence type="predicted"/>
<dbReference type="Proteomes" id="UP001146793">
    <property type="component" value="Unassembled WGS sequence"/>
</dbReference>
<gene>
    <name evidence="3" type="ORF">M0812_17163</name>
</gene>
<feature type="domain" description="RGS" evidence="2">
    <location>
        <begin position="99"/>
        <end position="139"/>
    </location>
</feature>
<dbReference type="SUPFAM" id="SSF48097">
    <property type="entry name" value="Regulator of G-protein signaling, RGS"/>
    <property type="match status" value="1"/>
</dbReference>
<dbReference type="InterPro" id="IPR044926">
    <property type="entry name" value="RGS_subdomain_2"/>
</dbReference>
<evidence type="ECO:0000256" key="1">
    <source>
        <dbReference type="SAM" id="MobiDB-lite"/>
    </source>
</evidence>
<evidence type="ECO:0000313" key="4">
    <source>
        <dbReference type="Proteomes" id="UP001146793"/>
    </source>
</evidence>